<dbReference type="CDD" id="cd04301">
    <property type="entry name" value="NAT_SF"/>
    <property type="match status" value="1"/>
</dbReference>
<feature type="region of interest" description="Disordered" evidence="1">
    <location>
        <begin position="54"/>
        <end position="79"/>
    </location>
</feature>
<dbReference type="SUPFAM" id="SSF55729">
    <property type="entry name" value="Acyl-CoA N-acyltransferases (Nat)"/>
    <property type="match status" value="1"/>
</dbReference>
<reference evidence="3" key="1">
    <citation type="submission" date="2021-01" db="EMBL/GenBank/DDBJ databases">
        <authorList>
            <person name="Corre E."/>
            <person name="Pelletier E."/>
            <person name="Niang G."/>
            <person name="Scheremetjew M."/>
            <person name="Finn R."/>
            <person name="Kale V."/>
            <person name="Holt S."/>
            <person name="Cochrane G."/>
            <person name="Meng A."/>
            <person name="Brown T."/>
            <person name="Cohen L."/>
        </authorList>
    </citation>
    <scope>NUCLEOTIDE SEQUENCE</scope>
    <source>
        <strain evidence="3">Clade-D-RCC2572</strain>
    </source>
</reference>
<organism evidence="3">
    <name type="scientific">Ostreococcus mediterraneus</name>
    <dbReference type="NCBI Taxonomy" id="1486918"/>
    <lineage>
        <taxon>Eukaryota</taxon>
        <taxon>Viridiplantae</taxon>
        <taxon>Chlorophyta</taxon>
        <taxon>Mamiellophyceae</taxon>
        <taxon>Mamiellales</taxon>
        <taxon>Bathycoccaceae</taxon>
        <taxon>Ostreococcus</taxon>
    </lineage>
</organism>
<dbReference type="GO" id="GO:0016747">
    <property type="term" value="F:acyltransferase activity, transferring groups other than amino-acyl groups"/>
    <property type="evidence" value="ECO:0007669"/>
    <property type="project" value="InterPro"/>
</dbReference>
<dbReference type="AlphaFoldDB" id="A0A7S0KHV9"/>
<proteinExistence type="predicted"/>
<dbReference type="Gene3D" id="3.40.630.30">
    <property type="match status" value="1"/>
</dbReference>
<evidence type="ECO:0000259" key="2">
    <source>
        <dbReference type="PROSITE" id="PS51186"/>
    </source>
</evidence>
<gene>
    <name evidence="3" type="ORF">OMED0929_LOCUS3740</name>
</gene>
<dbReference type="InterPro" id="IPR000182">
    <property type="entry name" value="GNAT_dom"/>
</dbReference>
<accession>A0A7S0KHV9</accession>
<dbReference type="PANTHER" id="PTHR47489">
    <property type="entry name" value="ACYL-COA N-ACYLTRANSFERASES (NAT) SUPERFAMILY PROTEIN"/>
    <property type="match status" value="1"/>
</dbReference>
<dbReference type="PROSITE" id="PS51186">
    <property type="entry name" value="GNAT"/>
    <property type="match status" value="1"/>
</dbReference>
<feature type="domain" description="N-acetyltransferase" evidence="2">
    <location>
        <begin position="123"/>
        <end position="299"/>
    </location>
</feature>
<feature type="compositionally biased region" description="Polar residues" evidence="1">
    <location>
        <begin position="56"/>
        <end position="67"/>
    </location>
</feature>
<protein>
    <recommendedName>
        <fullName evidence="2">N-acetyltransferase domain-containing protein</fullName>
    </recommendedName>
</protein>
<dbReference type="Pfam" id="PF00583">
    <property type="entry name" value="Acetyltransf_1"/>
    <property type="match status" value="1"/>
</dbReference>
<evidence type="ECO:0000313" key="3">
    <source>
        <dbReference type="EMBL" id="CAD8582221.1"/>
    </source>
</evidence>
<dbReference type="EMBL" id="HBEW01004485">
    <property type="protein sequence ID" value="CAD8582221.1"/>
    <property type="molecule type" value="Transcribed_RNA"/>
</dbReference>
<name>A0A7S0KHV9_9CHLO</name>
<dbReference type="InterPro" id="IPR016181">
    <property type="entry name" value="Acyl_CoA_acyltransferase"/>
</dbReference>
<dbReference type="PANTHER" id="PTHR47489:SF2">
    <property type="entry name" value="GCN5-RELATED N-ACETYLTRANSFERASE 5, CHLOROPLASTIC"/>
    <property type="match status" value="1"/>
</dbReference>
<evidence type="ECO:0000256" key="1">
    <source>
        <dbReference type="SAM" id="MobiDB-lite"/>
    </source>
</evidence>
<sequence length="323" mass="34757">MSMMMATRAARAVGVADNHLGRHQSRHRRCRGSRAVGAARGVARGGIRRVARVLASSDSGAETTSSGAPAKKPSDGLKPSLVVDLAKGTVKFAPKRRQRNGGELAKDAAVKRMTFEMKDKGNVTIAQLEEEDVDDATNLVMDLFFKVRPQDILAKNRLRGEQAKRVRMGLMDGVKVSEDRVLLAAKVGSVLVGIAEVSLPDGNRFGAEKLRPKAPADKPYLSDVAVSPTQRGRGIGRQLVYAAEQAMARMGHTVVYTHTKVDNDAAQALFEKSGYEEPAEVKASLTQAQIAQRSSKNNPFAKLGLVEVGHILLAKQISLDSTP</sequence>